<dbReference type="Proteomes" id="UP000036850">
    <property type="component" value="Unassembled WGS sequence"/>
</dbReference>
<dbReference type="SUPFAM" id="SSF69318">
    <property type="entry name" value="Integrin alpha N-terminal domain"/>
    <property type="match status" value="1"/>
</dbReference>
<dbReference type="AlphaFoldDB" id="A0A0L0ES63"/>
<reference evidence="2" key="1">
    <citation type="submission" date="2015-07" db="EMBL/GenBank/DDBJ databases">
        <title>Draft genome sequence of a Pseudoalteromonas rubra strain, OCN096, isolated from Kaneohe Bay, Oahu, Hawaii.</title>
        <authorList>
            <person name="Beurmann S."/>
            <person name="Ushijima B."/>
            <person name="Belcaid M."/>
            <person name="Callahan S.M."/>
            <person name="Aeby G.S."/>
        </authorList>
    </citation>
    <scope>NUCLEOTIDE SEQUENCE [LARGE SCALE GENOMIC DNA]</scope>
    <source>
        <strain evidence="2">OCN096</strain>
    </source>
</reference>
<name>A0A0L0ES63_9GAMM</name>
<accession>A0A0L0ES63</accession>
<evidence type="ECO:0000313" key="1">
    <source>
        <dbReference type="EMBL" id="KNC67200.1"/>
    </source>
</evidence>
<dbReference type="EMBL" id="LFZX01000086">
    <property type="protein sequence ID" value="KNC67200.1"/>
    <property type="molecule type" value="Genomic_DNA"/>
</dbReference>
<evidence type="ECO:0008006" key="3">
    <source>
        <dbReference type="Google" id="ProtNLM"/>
    </source>
</evidence>
<sequence length="155" mass="17213">IEVTRGGEAYRYYNINGDGSKHDYIDNIQECTSSSSDKSCKYALTFDYKKDTSDVGFAVAANQTSGIRTTTLLTDFNGDGRSDFLYTNSTGKVLSVKIAGHDTDVITSNLKSVNDFKLTDVNGMVIPILSTHKRRARQLSGMQRPISLLRKRCRI</sequence>
<gene>
    <name evidence="1" type="ORF">AC626_12180</name>
</gene>
<comment type="caution">
    <text evidence="1">The sequence shown here is derived from an EMBL/GenBank/DDBJ whole genome shotgun (WGS) entry which is preliminary data.</text>
</comment>
<organism evidence="1 2">
    <name type="scientific">Pseudoalteromonas rubra</name>
    <dbReference type="NCBI Taxonomy" id="43658"/>
    <lineage>
        <taxon>Bacteria</taxon>
        <taxon>Pseudomonadati</taxon>
        <taxon>Pseudomonadota</taxon>
        <taxon>Gammaproteobacteria</taxon>
        <taxon>Alteromonadales</taxon>
        <taxon>Pseudoalteromonadaceae</taxon>
        <taxon>Pseudoalteromonas</taxon>
    </lineage>
</organism>
<dbReference type="InterPro" id="IPR028994">
    <property type="entry name" value="Integrin_alpha_N"/>
</dbReference>
<feature type="non-terminal residue" evidence="1">
    <location>
        <position position="1"/>
    </location>
</feature>
<proteinExistence type="predicted"/>
<dbReference type="PATRIC" id="fig|43658.6.peg.297"/>
<evidence type="ECO:0000313" key="2">
    <source>
        <dbReference type="Proteomes" id="UP000036850"/>
    </source>
</evidence>
<protein>
    <recommendedName>
        <fullName evidence="3">Insecticide toxin TcdB middle/N-terminal domain-containing protein</fullName>
    </recommendedName>
</protein>